<evidence type="ECO:0000313" key="3">
    <source>
        <dbReference type="EMBL" id="KAK8781785.1"/>
    </source>
</evidence>
<keyword evidence="4" id="KW-1185">Reference proteome</keyword>
<feature type="transmembrane region" description="Helical" evidence="2">
    <location>
        <begin position="178"/>
        <end position="199"/>
    </location>
</feature>
<accession>A0AAQ4F4Y7</accession>
<keyword evidence="2" id="KW-0472">Membrane</keyword>
<protein>
    <submittedName>
        <fullName evidence="3">Uncharacterized protein</fullName>
    </submittedName>
</protein>
<organism evidence="3 4">
    <name type="scientific">Amblyomma americanum</name>
    <name type="common">Lone star tick</name>
    <dbReference type="NCBI Taxonomy" id="6943"/>
    <lineage>
        <taxon>Eukaryota</taxon>
        <taxon>Metazoa</taxon>
        <taxon>Ecdysozoa</taxon>
        <taxon>Arthropoda</taxon>
        <taxon>Chelicerata</taxon>
        <taxon>Arachnida</taxon>
        <taxon>Acari</taxon>
        <taxon>Parasitiformes</taxon>
        <taxon>Ixodida</taxon>
        <taxon>Ixodoidea</taxon>
        <taxon>Ixodidae</taxon>
        <taxon>Amblyomminae</taxon>
        <taxon>Amblyomma</taxon>
    </lineage>
</organism>
<feature type="transmembrane region" description="Helical" evidence="2">
    <location>
        <begin position="148"/>
        <end position="172"/>
    </location>
</feature>
<dbReference type="AlphaFoldDB" id="A0AAQ4F4Y7"/>
<proteinExistence type="predicted"/>
<evidence type="ECO:0000256" key="1">
    <source>
        <dbReference type="SAM" id="MobiDB-lite"/>
    </source>
</evidence>
<evidence type="ECO:0000313" key="4">
    <source>
        <dbReference type="Proteomes" id="UP001321473"/>
    </source>
</evidence>
<evidence type="ECO:0000256" key="2">
    <source>
        <dbReference type="SAM" id="Phobius"/>
    </source>
</evidence>
<reference evidence="3 4" key="1">
    <citation type="journal article" date="2023" name="Arcadia Sci">
        <title>De novo assembly of a long-read Amblyomma americanum tick genome.</title>
        <authorList>
            <person name="Chou S."/>
            <person name="Poskanzer K.E."/>
            <person name="Rollins M."/>
            <person name="Thuy-Boun P.S."/>
        </authorList>
    </citation>
    <scope>NUCLEOTIDE SEQUENCE [LARGE SCALE GENOMIC DNA]</scope>
    <source>
        <strain evidence="3">F_SG_1</strain>
        <tissue evidence="3">Salivary glands</tissue>
    </source>
</reference>
<keyword evidence="2" id="KW-0812">Transmembrane</keyword>
<comment type="caution">
    <text evidence="3">The sequence shown here is derived from an EMBL/GenBank/DDBJ whole genome shotgun (WGS) entry which is preliminary data.</text>
</comment>
<gene>
    <name evidence="3" type="ORF">V5799_016874</name>
</gene>
<feature type="region of interest" description="Disordered" evidence="1">
    <location>
        <begin position="102"/>
        <end position="123"/>
    </location>
</feature>
<dbReference type="Proteomes" id="UP001321473">
    <property type="component" value="Unassembled WGS sequence"/>
</dbReference>
<keyword evidence="2" id="KW-1133">Transmembrane helix</keyword>
<dbReference type="EMBL" id="JARKHS020007334">
    <property type="protein sequence ID" value="KAK8781785.1"/>
    <property type="molecule type" value="Genomic_DNA"/>
</dbReference>
<name>A0AAQ4F4Y7_AMBAM</name>
<sequence>MATRTRPYLVRFNLAVGVSSGRNEWKKWQRERLEALASKKAPIFRVPCRYPREFPALTDFPAFRKLHEDYYRRVRRTRSQNPDSFFVFLEISAPLPAGHVLREDGGESEGLPPPGREPKSPRGVDAVVSSQLHLEAYQKSPLTKYRHVLAAIEMSGHTTILIGGLTTLMWLFACDVPVRTFFLNVLLAVMVDAMLMAMLKAAATWLDCDQQQVSAPGFSSKLASRAVLVTLLVVNHTRSFRLLKATLVTWCIGVGLTKALQGKEYLGDFLMGAMLGYLEYHLVVEPIWCSEEVVSTLFKTFFCLGEQARDLVLW</sequence>